<dbReference type="NCBIfam" id="TIGR02578">
    <property type="entry name" value="cas_TM1811_Csm1"/>
    <property type="match status" value="1"/>
</dbReference>
<dbReference type="EMBL" id="DTHG01000025">
    <property type="protein sequence ID" value="HGW91311.1"/>
    <property type="molecule type" value="Genomic_DNA"/>
</dbReference>
<evidence type="ECO:0000256" key="4">
    <source>
        <dbReference type="ARBA" id="ARBA00022679"/>
    </source>
</evidence>
<dbReference type="GO" id="GO:0004527">
    <property type="term" value="F:exonuclease activity"/>
    <property type="evidence" value="ECO:0007669"/>
    <property type="project" value="UniProtKB-KW"/>
</dbReference>
<dbReference type="InterPro" id="IPR054767">
    <property type="entry name" value="Cas10-Cmr2_palm2"/>
</dbReference>
<evidence type="ECO:0000256" key="6">
    <source>
        <dbReference type="ARBA" id="ARBA00022741"/>
    </source>
</evidence>
<evidence type="ECO:0000256" key="9">
    <source>
        <dbReference type="ARBA" id="ARBA00022839"/>
    </source>
</evidence>
<dbReference type="PANTHER" id="PTHR36528:SF1">
    <property type="entry name" value="CRISPR SYSTEM SINGLE-STRAND-SPECIFIC DEOXYRIBONUCLEASE CAS10_CSM1 (SUBTYPE III-A)"/>
    <property type="match status" value="1"/>
</dbReference>
<name>A0A7C4U9H7_UNCW3</name>
<evidence type="ECO:0000256" key="11">
    <source>
        <dbReference type="ARBA" id="ARBA00023118"/>
    </source>
</evidence>
<dbReference type="InterPro" id="IPR041062">
    <property type="entry name" value="Csm1_B"/>
</dbReference>
<comment type="cofactor">
    <cofactor evidence="1">
        <name>a divalent metal cation</name>
        <dbReference type="ChEBI" id="CHEBI:60240"/>
    </cofactor>
</comment>
<evidence type="ECO:0000256" key="1">
    <source>
        <dbReference type="ARBA" id="ARBA00001968"/>
    </source>
</evidence>
<keyword evidence="10" id="KW-0067">ATP-binding</keyword>
<sequence length="810" mass="95037">MDREKNTIILSGLLHDIGKLMNRIEGYQKAHPLLSGEFVSKHENIFERYVDIKLLKTLCERHHENFHNKNCSVEEISDDRIRALAYIISRADNYSSSERPDVDEETKTSEYQKTRLLSIFSKVDLGRDKIEKKLYYNLGSIYEDFNPVEEISYLKTYRELYNKLNEEIENVSSFNFNILLSKLISIFEKYLWCIPSDPRTEEQDISLFDHLYTTSAIGTCLYDYHKDKLDEREIKNDKKEKFILIGGDLSGIQKFIFEIERTNPKHLSKILRGRSFYLGLLTEAISLKILNTLNLPITCKIIDAAGRFIILAPKNESVLEKMKDLIKEIEIWFLKNFLGKLSLNLDYSVSLSGDDFSADRFVSKMEEVNEKIEYKKNQKFLSEYFIKREIDPFKDFYDKLLKNGECSFCGIFPKKDKENELCEICETSKRIGERITKNNIIIFGEPKKFPINICDIGVDITDSVKEDIYFYKELNELYNYFPVFNEKDISKMDNENILNLRKMHKKEENKRGYSLCYFCKDLCEQPEREEHLKNESILTFQCIANSSLRNNNGSGVDHLGILKADVDYLGLIFGKGLKNLTISRFSSLSRMLNFFFEYVLRKLIKENYPYIYSCYAGGDDLLLIGSWEDIIEFTIDMEKEFRKYVGNNKNITISAGISLTKPKVSLGLGIKEAENNLEKSKGTKDKNSLTIFGTRVEWDKIDEIKEFKNILDKGLKENVFKISFLYRLLKYKEMFDRSEKGEIEGLIFHSLMSYDVRRNIKKDEEEEMEERKNILEKLETLYTTGDKFNKNLMRNLKIPVFWTIYKNRGG</sequence>
<keyword evidence="5" id="KW-0540">Nuclease</keyword>
<dbReference type="GO" id="GO:0016740">
    <property type="term" value="F:transferase activity"/>
    <property type="evidence" value="ECO:0007669"/>
    <property type="project" value="UniProtKB-KW"/>
</dbReference>
<dbReference type="PROSITE" id="PS50887">
    <property type="entry name" value="GGDEF"/>
    <property type="match status" value="1"/>
</dbReference>
<evidence type="ECO:0000256" key="7">
    <source>
        <dbReference type="ARBA" id="ARBA00022759"/>
    </source>
</evidence>
<comment type="similarity">
    <text evidence="2">Belongs to the CRISPR-associated Cas10/Csm1 family.</text>
</comment>
<dbReference type="SUPFAM" id="SSF109604">
    <property type="entry name" value="HD-domain/PDEase-like"/>
    <property type="match status" value="1"/>
</dbReference>
<keyword evidence="11" id="KW-0051">Antiviral defense</keyword>
<organism evidence="14">
    <name type="scientific">candidate division WOR-3 bacterium</name>
    <dbReference type="NCBI Taxonomy" id="2052148"/>
    <lineage>
        <taxon>Bacteria</taxon>
        <taxon>Bacteria division WOR-3</taxon>
    </lineage>
</organism>
<evidence type="ECO:0000256" key="8">
    <source>
        <dbReference type="ARBA" id="ARBA00022801"/>
    </source>
</evidence>
<evidence type="ECO:0000256" key="10">
    <source>
        <dbReference type="ARBA" id="ARBA00022840"/>
    </source>
</evidence>
<dbReference type="GO" id="GO:0005524">
    <property type="term" value="F:ATP binding"/>
    <property type="evidence" value="ECO:0007669"/>
    <property type="project" value="UniProtKB-KW"/>
</dbReference>
<dbReference type="GO" id="GO:0004519">
    <property type="term" value="F:endonuclease activity"/>
    <property type="evidence" value="ECO:0007669"/>
    <property type="project" value="UniProtKB-KW"/>
</dbReference>
<keyword evidence="4" id="KW-0808">Transferase</keyword>
<keyword evidence="6" id="KW-0547">Nucleotide-binding</keyword>
<evidence type="ECO:0000256" key="2">
    <source>
        <dbReference type="ARBA" id="ARBA00005700"/>
    </source>
</evidence>
<keyword evidence="8" id="KW-0378">Hydrolase</keyword>
<protein>
    <recommendedName>
        <fullName evidence="3">CRISPR system single-strand-specific deoxyribonuclease Cas10/Csm1 (subtype III-A)</fullName>
    </recommendedName>
    <alternativeName>
        <fullName evidence="12">Cyclic oligoadenylate synthase</fullName>
    </alternativeName>
</protein>
<keyword evidence="7" id="KW-0255">Endonuclease</keyword>
<evidence type="ECO:0000256" key="5">
    <source>
        <dbReference type="ARBA" id="ARBA00022722"/>
    </source>
</evidence>
<dbReference type="GO" id="GO:0051607">
    <property type="term" value="P:defense response to virus"/>
    <property type="evidence" value="ECO:0007669"/>
    <property type="project" value="UniProtKB-KW"/>
</dbReference>
<reference evidence="14" key="1">
    <citation type="journal article" date="2020" name="mSystems">
        <title>Genome- and Community-Level Interaction Insights into Carbon Utilization and Element Cycling Functions of Hydrothermarchaeota in Hydrothermal Sediment.</title>
        <authorList>
            <person name="Zhou Z."/>
            <person name="Liu Y."/>
            <person name="Xu W."/>
            <person name="Pan J."/>
            <person name="Luo Z.H."/>
            <person name="Li M."/>
        </authorList>
    </citation>
    <scope>NUCLEOTIDE SEQUENCE [LARGE SCALE GENOMIC DNA]</scope>
    <source>
        <strain evidence="14">SpSt-780</strain>
    </source>
</reference>
<feature type="domain" description="GGDEF" evidence="13">
    <location>
        <begin position="557"/>
        <end position="694"/>
    </location>
</feature>
<comment type="caution">
    <text evidence="14">The sequence shown here is derived from an EMBL/GenBank/DDBJ whole genome shotgun (WGS) entry which is preliminary data.</text>
</comment>
<dbReference type="Pfam" id="PF01966">
    <property type="entry name" value="HD"/>
    <property type="match status" value="1"/>
</dbReference>
<evidence type="ECO:0000256" key="12">
    <source>
        <dbReference type="ARBA" id="ARBA00032922"/>
    </source>
</evidence>
<dbReference type="InterPro" id="IPR006674">
    <property type="entry name" value="HD_domain"/>
</dbReference>
<dbReference type="InterPro" id="IPR043128">
    <property type="entry name" value="Rev_trsase/Diguanyl_cyclase"/>
</dbReference>
<keyword evidence="9" id="KW-0269">Exonuclease</keyword>
<evidence type="ECO:0000256" key="3">
    <source>
        <dbReference type="ARBA" id="ARBA00014333"/>
    </source>
</evidence>
<dbReference type="Gene3D" id="3.30.70.270">
    <property type="match status" value="1"/>
</dbReference>
<gene>
    <name evidence="14" type="primary">cas10</name>
    <name evidence="14" type="ORF">ENV67_02065</name>
</gene>
<accession>A0A7C4U9H7</accession>
<dbReference type="AlphaFoldDB" id="A0A7C4U9H7"/>
<dbReference type="InterPro" id="IPR000160">
    <property type="entry name" value="GGDEF_dom"/>
</dbReference>
<dbReference type="InterPro" id="IPR052117">
    <property type="entry name" value="Cas10/Csm1_subtype-III-A"/>
</dbReference>
<dbReference type="InterPro" id="IPR013408">
    <property type="entry name" value="Cas10/Csm1"/>
</dbReference>
<dbReference type="PANTHER" id="PTHR36528">
    <property type="entry name" value="CRISPR SYSTEM SINGLE-STRAND-SPECIFIC DEOXYRIBONUCLEASE CAS10/CSM1 (SUBTYPE III-A)"/>
    <property type="match status" value="1"/>
</dbReference>
<evidence type="ECO:0000313" key="14">
    <source>
        <dbReference type="EMBL" id="HGW91311.1"/>
    </source>
</evidence>
<dbReference type="Pfam" id="PF18211">
    <property type="entry name" value="Csm1_B"/>
    <property type="match status" value="1"/>
</dbReference>
<proteinExistence type="inferred from homology"/>
<dbReference type="Pfam" id="PF22335">
    <property type="entry name" value="Cas10-Cmr2_palm2"/>
    <property type="match status" value="1"/>
</dbReference>
<evidence type="ECO:0000259" key="13">
    <source>
        <dbReference type="PROSITE" id="PS50887"/>
    </source>
</evidence>
<dbReference type="Gene3D" id="1.10.3210.10">
    <property type="entry name" value="Hypothetical protein af1432"/>
    <property type="match status" value="1"/>
</dbReference>